<reference evidence="2 3" key="1">
    <citation type="submission" date="2018-03" db="EMBL/GenBank/DDBJ databases">
        <title>Comparative analysis of microorganisms from saline springs in Andes Mountain Range, Colombia.</title>
        <authorList>
            <person name="Rubin E."/>
        </authorList>
    </citation>
    <scope>NUCLEOTIDE SEQUENCE [LARGE SCALE GENOMIC DNA]</scope>
    <source>
        <strain evidence="2 3">CG 35</strain>
    </source>
</reference>
<name>A0A2T0YA63_9MICC</name>
<accession>A0A2T0YA63</accession>
<keyword evidence="1" id="KW-1133">Transmembrane helix</keyword>
<proteinExistence type="predicted"/>
<feature type="transmembrane region" description="Helical" evidence="1">
    <location>
        <begin position="40"/>
        <end position="62"/>
    </location>
</feature>
<feature type="transmembrane region" description="Helical" evidence="1">
    <location>
        <begin position="74"/>
        <end position="95"/>
    </location>
</feature>
<dbReference type="EMBL" id="PVTY01000044">
    <property type="protein sequence ID" value="PRZ11591.1"/>
    <property type="molecule type" value="Genomic_DNA"/>
</dbReference>
<protein>
    <recommendedName>
        <fullName evidence="4">TrbC/VIRB2 family protein</fullName>
    </recommendedName>
</protein>
<keyword evidence="1" id="KW-0812">Transmembrane</keyword>
<organism evidence="2 3">
    <name type="scientific">Nesterenkonia sandarakina</name>
    <dbReference type="NCBI Taxonomy" id="272918"/>
    <lineage>
        <taxon>Bacteria</taxon>
        <taxon>Bacillati</taxon>
        <taxon>Actinomycetota</taxon>
        <taxon>Actinomycetes</taxon>
        <taxon>Micrococcales</taxon>
        <taxon>Micrococcaceae</taxon>
        <taxon>Nesterenkonia</taxon>
    </lineage>
</organism>
<evidence type="ECO:0000313" key="2">
    <source>
        <dbReference type="EMBL" id="PRZ11591.1"/>
    </source>
</evidence>
<evidence type="ECO:0000313" key="3">
    <source>
        <dbReference type="Proteomes" id="UP000238217"/>
    </source>
</evidence>
<keyword evidence="3" id="KW-1185">Reference proteome</keyword>
<keyword evidence="1" id="KW-0472">Membrane</keyword>
<dbReference type="RefSeq" id="WP_258175124.1">
    <property type="nucleotide sequence ID" value="NZ_PVTY01000044.1"/>
</dbReference>
<gene>
    <name evidence="2" type="ORF">BCL67_1441</name>
</gene>
<comment type="caution">
    <text evidence="2">The sequence shown here is derived from an EMBL/GenBank/DDBJ whole genome shotgun (WGS) entry which is preliminary data.</text>
</comment>
<evidence type="ECO:0000256" key="1">
    <source>
        <dbReference type="SAM" id="Phobius"/>
    </source>
</evidence>
<dbReference type="Proteomes" id="UP000238217">
    <property type="component" value="Unassembled WGS sequence"/>
</dbReference>
<dbReference type="AlphaFoldDB" id="A0A2T0YA63"/>
<sequence length="96" mass="9980">MMILELLSAMSGLTPAGIVPDVSPEQPPGVEGFTTLLNWISWAVIMLGLAGFLASAGFLAFASFTGREINGFKGLVISIIVCILAVAAAAIIRVFI</sequence>
<evidence type="ECO:0008006" key="4">
    <source>
        <dbReference type="Google" id="ProtNLM"/>
    </source>
</evidence>